<reference evidence="15 16" key="1">
    <citation type="journal article" date="2022" name="Allergy">
        <title>Genome assembly and annotation of Periplaneta americana reveal a comprehensive cockroach allergen profile.</title>
        <authorList>
            <person name="Wang L."/>
            <person name="Xiong Q."/>
            <person name="Saelim N."/>
            <person name="Wang L."/>
            <person name="Nong W."/>
            <person name="Wan A.T."/>
            <person name="Shi M."/>
            <person name="Liu X."/>
            <person name="Cao Q."/>
            <person name="Hui J.H.L."/>
            <person name="Sookrung N."/>
            <person name="Leung T.F."/>
            <person name="Tungtrongchitr A."/>
            <person name="Tsui S.K.W."/>
        </authorList>
    </citation>
    <scope>NUCLEOTIDE SEQUENCE [LARGE SCALE GENOMIC DNA]</scope>
    <source>
        <strain evidence="15">PWHHKU_190912</strain>
    </source>
</reference>
<dbReference type="InterPro" id="IPR036236">
    <property type="entry name" value="Znf_C2H2_sf"/>
</dbReference>
<accession>A0ABQ8RVK7</accession>
<keyword evidence="7" id="KW-0805">Transcription regulation</keyword>
<name>A0ABQ8RVK7_PERAM</name>
<evidence type="ECO:0000256" key="13">
    <source>
        <dbReference type="SAM" id="MobiDB-lite"/>
    </source>
</evidence>
<comment type="subcellular location">
    <subcellularLocation>
        <location evidence="1">Nucleus</location>
    </subcellularLocation>
</comment>
<dbReference type="InterPro" id="IPR013087">
    <property type="entry name" value="Znf_C2H2_type"/>
</dbReference>
<dbReference type="Pfam" id="PF00096">
    <property type="entry name" value="zf-C2H2"/>
    <property type="match status" value="5"/>
</dbReference>
<evidence type="ECO:0000256" key="6">
    <source>
        <dbReference type="ARBA" id="ARBA00022833"/>
    </source>
</evidence>
<feature type="domain" description="C2H2-type" evidence="14">
    <location>
        <begin position="258"/>
        <end position="285"/>
    </location>
</feature>
<comment type="similarity">
    <text evidence="2">Belongs to the krueppel C2H2-type zinc-finger protein family.</text>
</comment>
<keyword evidence="5 12" id="KW-0863">Zinc-finger</keyword>
<dbReference type="PANTHER" id="PTHR24388">
    <property type="entry name" value="ZINC FINGER PROTEIN"/>
    <property type="match status" value="1"/>
</dbReference>
<evidence type="ECO:0000256" key="2">
    <source>
        <dbReference type="ARBA" id="ARBA00006991"/>
    </source>
</evidence>
<evidence type="ECO:0000256" key="4">
    <source>
        <dbReference type="ARBA" id="ARBA00022737"/>
    </source>
</evidence>
<keyword evidence="16" id="KW-1185">Reference proteome</keyword>
<feature type="domain" description="C2H2-type" evidence="14">
    <location>
        <begin position="174"/>
        <end position="201"/>
    </location>
</feature>
<keyword evidence="8" id="KW-0238">DNA-binding</keyword>
<evidence type="ECO:0000256" key="12">
    <source>
        <dbReference type="PROSITE-ProRule" id="PRU00042"/>
    </source>
</evidence>
<dbReference type="InterPro" id="IPR050527">
    <property type="entry name" value="Snail/Krueppel_Znf"/>
</dbReference>
<feature type="domain" description="C2H2-type" evidence="14">
    <location>
        <begin position="230"/>
        <end position="257"/>
    </location>
</feature>
<dbReference type="PANTHER" id="PTHR24388:SF96">
    <property type="entry name" value="GENE, 32687-RELATED"/>
    <property type="match status" value="1"/>
</dbReference>
<keyword evidence="3" id="KW-0479">Metal-binding</keyword>
<protein>
    <recommendedName>
        <fullName evidence="14">C2H2-type domain-containing protein</fullName>
    </recommendedName>
</protein>
<organism evidence="15 16">
    <name type="scientific">Periplaneta americana</name>
    <name type="common">American cockroach</name>
    <name type="synonym">Blatta americana</name>
    <dbReference type="NCBI Taxonomy" id="6978"/>
    <lineage>
        <taxon>Eukaryota</taxon>
        <taxon>Metazoa</taxon>
        <taxon>Ecdysozoa</taxon>
        <taxon>Arthropoda</taxon>
        <taxon>Hexapoda</taxon>
        <taxon>Insecta</taxon>
        <taxon>Pterygota</taxon>
        <taxon>Neoptera</taxon>
        <taxon>Polyneoptera</taxon>
        <taxon>Dictyoptera</taxon>
        <taxon>Blattodea</taxon>
        <taxon>Blattoidea</taxon>
        <taxon>Blattidae</taxon>
        <taxon>Blattinae</taxon>
        <taxon>Periplaneta</taxon>
    </lineage>
</organism>
<evidence type="ECO:0000256" key="7">
    <source>
        <dbReference type="ARBA" id="ARBA00023015"/>
    </source>
</evidence>
<keyword evidence="4" id="KW-0677">Repeat</keyword>
<evidence type="ECO:0000256" key="9">
    <source>
        <dbReference type="ARBA" id="ARBA00023163"/>
    </source>
</evidence>
<evidence type="ECO:0000256" key="5">
    <source>
        <dbReference type="ARBA" id="ARBA00022771"/>
    </source>
</evidence>
<evidence type="ECO:0000313" key="16">
    <source>
        <dbReference type="Proteomes" id="UP001148838"/>
    </source>
</evidence>
<dbReference type="PROSITE" id="PS50157">
    <property type="entry name" value="ZINC_FINGER_C2H2_2"/>
    <property type="match status" value="6"/>
</dbReference>
<keyword evidence="9" id="KW-0804">Transcription</keyword>
<keyword evidence="10" id="KW-0539">Nucleus</keyword>
<keyword evidence="6" id="KW-0862">Zinc</keyword>
<proteinExistence type="inferred from homology"/>
<feature type="domain" description="C2H2-type" evidence="14">
    <location>
        <begin position="202"/>
        <end position="229"/>
    </location>
</feature>
<sequence length="597" mass="67383">MSVTVVMDVIKKEPEVDPLAVHWSDNTDTDEKKPLSEERSLLDLHVAGIKTESVDHSYDLTSEIKVEETAVPTNLVTASCGTEEELCDLGSVKDEAKLEVTAEENEILTHSLKIKLNLEQHLNKNSTNNSGWFGLQSNHDRQSSDCERFALEDHTTVDKAGKHSVSAHGSKKLFKCDVCGKCFSQSGAVIIHKRVHTGEKPFKCDVCGKCFSQSGSLISHKRVHTGEKPFKCNECGKCFGQLSSLTYHQRRHTGEKPLKCQVCGKCFLRSNQLNRHENRHTGVKPLKCKICGRQFSDSGNLRSHERIHTREKPYTCGVCGKSFTQSSTKNKHEHRCNREKALKCEKRKVLPPYPRIALHPSRGTTISNSKGIIDDIVIIGRSMKYVKEEFLSLEQAGKEVGLIINEKKTKYMLADNGKIGDKIDSLQISDYNFEKVDNFTYLRSVVTSDNNMSKEIYNRLMKANRAYFGLKYHFSSHALSRKVKVILCKTLVRPVLTYAAETWSISKNDEKRLEIFEKRFCEGSVAQHLRKVSGRGDATMNYRLLGEPNIINTVKTSRLWWAGHVIRMDPSEPCKKNCGNNKSGRSEKTRSTALAVD</sequence>
<feature type="domain" description="C2H2-type" evidence="14">
    <location>
        <begin position="314"/>
        <end position="341"/>
    </location>
</feature>
<evidence type="ECO:0000313" key="15">
    <source>
        <dbReference type="EMBL" id="KAJ4425703.1"/>
    </source>
</evidence>
<comment type="similarity">
    <text evidence="11">Belongs to the snail C2H2-type zinc-finger protein family.</text>
</comment>
<evidence type="ECO:0000256" key="8">
    <source>
        <dbReference type="ARBA" id="ARBA00023125"/>
    </source>
</evidence>
<comment type="caution">
    <text evidence="15">The sequence shown here is derived from an EMBL/GenBank/DDBJ whole genome shotgun (WGS) entry which is preliminary data.</text>
</comment>
<dbReference type="SUPFAM" id="SSF57667">
    <property type="entry name" value="beta-beta-alpha zinc fingers"/>
    <property type="match status" value="3"/>
</dbReference>
<evidence type="ECO:0000256" key="10">
    <source>
        <dbReference type="ARBA" id="ARBA00023242"/>
    </source>
</evidence>
<evidence type="ECO:0000256" key="3">
    <source>
        <dbReference type="ARBA" id="ARBA00022723"/>
    </source>
</evidence>
<dbReference type="SMART" id="SM00355">
    <property type="entry name" value="ZnF_C2H2"/>
    <property type="match status" value="6"/>
</dbReference>
<dbReference type="PROSITE" id="PS00028">
    <property type="entry name" value="ZINC_FINGER_C2H2_1"/>
    <property type="match status" value="5"/>
</dbReference>
<evidence type="ECO:0000256" key="1">
    <source>
        <dbReference type="ARBA" id="ARBA00004123"/>
    </source>
</evidence>
<evidence type="ECO:0000259" key="14">
    <source>
        <dbReference type="PROSITE" id="PS50157"/>
    </source>
</evidence>
<dbReference type="Proteomes" id="UP001148838">
    <property type="component" value="Unassembled WGS sequence"/>
</dbReference>
<feature type="domain" description="C2H2-type" evidence="14">
    <location>
        <begin position="286"/>
        <end position="313"/>
    </location>
</feature>
<gene>
    <name evidence="15" type="ORF">ANN_27899</name>
</gene>
<dbReference type="Gene3D" id="3.30.160.60">
    <property type="entry name" value="Classic Zinc Finger"/>
    <property type="match status" value="6"/>
</dbReference>
<evidence type="ECO:0000256" key="11">
    <source>
        <dbReference type="ARBA" id="ARBA00037948"/>
    </source>
</evidence>
<feature type="region of interest" description="Disordered" evidence="13">
    <location>
        <begin position="576"/>
        <end position="597"/>
    </location>
</feature>
<dbReference type="EMBL" id="JAJSOF020000042">
    <property type="protein sequence ID" value="KAJ4425703.1"/>
    <property type="molecule type" value="Genomic_DNA"/>
</dbReference>